<protein>
    <submittedName>
        <fullName evidence="2">Uncharacterized protein</fullName>
    </submittedName>
</protein>
<dbReference type="EMBL" id="JAUSUT010000001">
    <property type="protein sequence ID" value="MDQ0382996.1"/>
    <property type="molecule type" value="Genomic_DNA"/>
</dbReference>
<name>A0ABU0F5X7_9PSEU</name>
<comment type="caution">
    <text evidence="2">The sequence shown here is derived from an EMBL/GenBank/DDBJ whole genome shotgun (WGS) entry which is preliminary data.</text>
</comment>
<accession>A0ABU0F5X7</accession>
<feature type="region of interest" description="Disordered" evidence="1">
    <location>
        <begin position="18"/>
        <end position="53"/>
    </location>
</feature>
<organism evidence="2 3">
    <name type="scientific">Amycolatopsis thermophila</name>
    <dbReference type="NCBI Taxonomy" id="206084"/>
    <lineage>
        <taxon>Bacteria</taxon>
        <taxon>Bacillati</taxon>
        <taxon>Actinomycetota</taxon>
        <taxon>Actinomycetes</taxon>
        <taxon>Pseudonocardiales</taxon>
        <taxon>Pseudonocardiaceae</taxon>
        <taxon>Amycolatopsis</taxon>
    </lineage>
</organism>
<sequence length="53" mass="5250">MRIRIRALITHSAEAAVNSAVTSGDRLPDSAATGSGSVPTSKADPNAVTATGV</sequence>
<evidence type="ECO:0000313" key="3">
    <source>
        <dbReference type="Proteomes" id="UP001229651"/>
    </source>
</evidence>
<keyword evidence="3" id="KW-1185">Reference proteome</keyword>
<reference evidence="2 3" key="1">
    <citation type="submission" date="2023-07" db="EMBL/GenBank/DDBJ databases">
        <title>Sequencing the genomes of 1000 actinobacteria strains.</title>
        <authorList>
            <person name="Klenk H.-P."/>
        </authorList>
    </citation>
    <scope>NUCLEOTIDE SEQUENCE [LARGE SCALE GENOMIC DNA]</scope>
    <source>
        <strain evidence="2 3">DSM 45805</strain>
    </source>
</reference>
<evidence type="ECO:0000256" key="1">
    <source>
        <dbReference type="SAM" id="MobiDB-lite"/>
    </source>
</evidence>
<dbReference type="Proteomes" id="UP001229651">
    <property type="component" value="Unassembled WGS sequence"/>
</dbReference>
<proteinExistence type="predicted"/>
<gene>
    <name evidence="2" type="ORF">FB470_006990</name>
</gene>
<evidence type="ECO:0000313" key="2">
    <source>
        <dbReference type="EMBL" id="MDQ0382996.1"/>
    </source>
</evidence>
<dbReference type="RefSeq" id="WP_306998655.1">
    <property type="nucleotide sequence ID" value="NZ_JAUSUT010000001.1"/>
</dbReference>